<evidence type="ECO:0000256" key="1">
    <source>
        <dbReference type="SAM" id="SignalP"/>
    </source>
</evidence>
<keyword evidence="3" id="KW-0614">Plasmid</keyword>
<sequence>MNSILRALSLSLALGGAQVALAGGGAAPVACQPLGVLLTNNPQLSRFQEALRTSGLITVVNGPAVYTLFAPTNNAFARVPAGRQQLLRNDRVALSRLLSYHIVKGRVNLQELDVIRTPTTLAGVPLDVRPLGSHVVVNNAHAGDQALRACNGLIYVIDTVLLPGDLTPP</sequence>
<reference evidence="3" key="1">
    <citation type="submission" date="2022-07" db="EMBL/GenBank/DDBJ databases">
        <title>Complete Genome Sequence of the Radioresistant Bacterium Deinococcus aetherius ST0316, Isolated from the Air Dust collected in Lower Stratosphere above Japan.</title>
        <authorList>
            <person name="Satoh K."/>
            <person name="Hagiwara K."/>
            <person name="Katsumata K."/>
            <person name="Kubo A."/>
            <person name="Yokobori S."/>
            <person name="Yamagishi A."/>
            <person name="Oono Y."/>
            <person name="Narumi I."/>
        </authorList>
    </citation>
    <scope>NUCLEOTIDE SEQUENCE</scope>
    <source>
        <strain evidence="3">ST0316</strain>
        <plasmid evidence="3">pDAETH-2</plasmid>
    </source>
</reference>
<dbReference type="PROSITE" id="PS50213">
    <property type="entry name" value="FAS1"/>
    <property type="match status" value="1"/>
</dbReference>
<dbReference type="PANTHER" id="PTHR10900:SF77">
    <property type="entry name" value="FI19380P1"/>
    <property type="match status" value="1"/>
</dbReference>
<name>A0ABN6RQN2_9DEIO</name>
<dbReference type="InterPro" id="IPR050904">
    <property type="entry name" value="Adhesion/Biosynth-related"/>
</dbReference>
<evidence type="ECO:0000313" key="3">
    <source>
        <dbReference type="EMBL" id="BDP44153.1"/>
    </source>
</evidence>
<dbReference type="SUPFAM" id="SSF82153">
    <property type="entry name" value="FAS1 domain"/>
    <property type="match status" value="1"/>
</dbReference>
<keyword evidence="1" id="KW-0732">Signal</keyword>
<feature type="chain" id="PRO_5047434970" description="FAS1 domain-containing protein" evidence="1">
    <location>
        <begin position="23"/>
        <end position="169"/>
    </location>
</feature>
<dbReference type="PANTHER" id="PTHR10900">
    <property type="entry name" value="PERIOSTIN-RELATED"/>
    <property type="match status" value="1"/>
</dbReference>
<feature type="domain" description="FAS1" evidence="2">
    <location>
        <begin position="31"/>
        <end position="161"/>
    </location>
</feature>
<dbReference type="SMART" id="SM00554">
    <property type="entry name" value="FAS1"/>
    <property type="match status" value="1"/>
</dbReference>
<protein>
    <recommendedName>
        <fullName evidence="2">FAS1 domain-containing protein</fullName>
    </recommendedName>
</protein>
<dbReference type="InterPro" id="IPR036378">
    <property type="entry name" value="FAS1_dom_sf"/>
</dbReference>
<proteinExistence type="predicted"/>
<evidence type="ECO:0000313" key="4">
    <source>
        <dbReference type="Proteomes" id="UP001064971"/>
    </source>
</evidence>
<keyword evidence="4" id="KW-1185">Reference proteome</keyword>
<feature type="signal peptide" evidence="1">
    <location>
        <begin position="1"/>
        <end position="22"/>
    </location>
</feature>
<dbReference type="InterPro" id="IPR000782">
    <property type="entry name" value="FAS1_domain"/>
</dbReference>
<evidence type="ECO:0000259" key="2">
    <source>
        <dbReference type="PROSITE" id="PS50213"/>
    </source>
</evidence>
<dbReference type="Gene3D" id="2.30.180.10">
    <property type="entry name" value="FAS1 domain"/>
    <property type="match status" value="1"/>
</dbReference>
<dbReference type="Pfam" id="PF02469">
    <property type="entry name" value="Fasciclin"/>
    <property type="match status" value="1"/>
</dbReference>
<geneLocation type="plasmid" evidence="3 4">
    <name>pDAETH-2</name>
</geneLocation>
<gene>
    <name evidence="3" type="ORF">DAETH_41220</name>
</gene>
<dbReference type="EMBL" id="AP026562">
    <property type="protein sequence ID" value="BDP44153.1"/>
    <property type="molecule type" value="Genomic_DNA"/>
</dbReference>
<dbReference type="Proteomes" id="UP001064971">
    <property type="component" value="Plasmid pDAETH-2"/>
</dbReference>
<organism evidence="3 4">
    <name type="scientific">Deinococcus aetherius</name>
    <dbReference type="NCBI Taxonomy" id="200252"/>
    <lineage>
        <taxon>Bacteria</taxon>
        <taxon>Thermotogati</taxon>
        <taxon>Deinococcota</taxon>
        <taxon>Deinococci</taxon>
        <taxon>Deinococcales</taxon>
        <taxon>Deinococcaceae</taxon>
        <taxon>Deinococcus</taxon>
    </lineage>
</organism>
<accession>A0ABN6RQN2</accession>
<dbReference type="RefSeq" id="WP_264778509.1">
    <property type="nucleotide sequence ID" value="NZ_AP026562.1"/>
</dbReference>